<proteinExistence type="predicted"/>
<dbReference type="InterPro" id="IPR002071">
    <property type="entry name" value="Thermonucl_AS"/>
</dbReference>
<dbReference type="Pfam" id="PF00565">
    <property type="entry name" value="SNase"/>
    <property type="match status" value="1"/>
</dbReference>
<dbReference type="InterPro" id="IPR016071">
    <property type="entry name" value="Staphylococal_nuclease_OB-fold"/>
</dbReference>
<feature type="domain" description="TNase-like" evidence="4">
    <location>
        <begin position="1"/>
        <end position="131"/>
    </location>
</feature>
<dbReference type="InterPro" id="IPR035437">
    <property type="entry name" value="SNase_OB-fold_sf"/>
</dbReference>
<dbReference type="PANTHER" id="PTHR12302">
    <property type="entry name" value="EBNA2 BINDING PROTEIN P100"/>
    <property type="match status" value="1"/>
</dbReference>
<protein>
    <submittedName>
        <fullName evidence="5">Thermonuclease family protein</fullName>
    </submittedName>
</protein>
<dbReference type="EMBL" id="CP137640">
    <property type="protein sequence ID" value="WVX79540.1"/>
    <property type="molecule type" value="Genomic_DNA"/>
</dbReference>
<dbReference type="CDD" id="cd00175">
    <property type="entry name" value="SNc"/>
    <property type="match status" value="1"/>
</dbReference>
<gene>
    <name evidence="5" type="ORF">R4Z09_19900</name>
</gene>
<dbReference type="Proteomes" id="UP001357223">
    <property type="component" value="Chromosome"/>
</dbReference>
<keyword evidence="1" id="KW-0540">Nuclease</keyword>
<accession>A0ABZ2CAN8</accession>
<dbReference type="PROSITE" id="PS01123">
    <property type="entry name" value="TNASE_1"/>
    <property type="match status" value="1"/>
</dbReference>
<keyword evidence="2" id="KW-0255">Endonuclease</keyword>
<dbReference type="PROSITE" id="PS01284">
    <property type="entry name" value="TNASE_2"/>
    <property type="match status" value="1"/>
</dbReference>
<evidence type="ECO:0000256" key="2">
    <source>
        <dbReference type="ARBA" id="ARBA00022759"/>
    </source>
</evidence>
<evidence type="ECO:0000256" key="3">
    <source>
        <dbReference type="ARBA" id="ARBA00022801"/>
    </source>
</evidence>
<dbReference type="PANTHER" id="PTHR12302:SF3">
    <property type="entry name" value="SERINE_THREONINE-PROTEIN KINASE 31"/>
    <property type="match status" value="1"/>
</dbReference>
<evidence type="ECO:0000259" key="4">
    <source>
        <dbReference type="PROSITE" id="PS50830"/>
    </source>
</evidence>
<reference evidence="5 6" key="1">
    <citation type="submission" date="2023-10" db="EMBL/GenBank/DDBJ databases">
        <title>Niallia locisalis sp.nov. isolated from a salt pond sample.</title>
        <authorList>
            <person name="Li X.-J."/>
            <person name="Dong L."/>
        </authorList>
    </citation>
    <scope>NUCLEOTIDE SEQUENCE [LARGE SCALE GENOMIC DNA]</scope>
    <source>
        <strain evidence="5 6">DSM 29761</strain>
    </source>
</reference>
<sequence length="133" mass="15228">MPIVLFISDGDTLTINLNGKKETIRLLLVDSPESVHPEKQVQPYGKGSYFFVRSLAPIGKEIQVELDVCERDKYGRLLAYVYVDGIMLNELLLEKGLARVAYVFPPNTRYVERFRKIERKAQERGVGIWGKVL</sequence>
<evidence type="ECO:0000313" key="6">
    <source>
        <dbReference type="Proteomes" id="UP001357223"/>
    </source>
</evidence>
<dbReference type="Gene3D" id="2.40.50.90">
    <property type="match status" value="1"/>
</dbReference>
<name>A0ABZ2CAN8_9BACI</name>
<dbReference type="RefSeq" id="WP_338448474.1">
    <property type="nucleotide sequence ID" value="NZ_CP137640.1"/>
</dbReference>
<dbReference type="PROSITE" id="PS50830">
    <property type="entry name" value="TNASE_3"/>
    <property type="match status" value="1"/>
</dbReference>
<organism evidence="5 6">
    <name type="scientific">Niallia oryzisoli</name>
    <dbReference type="NCBI Taxonomy" id="1737571"/>
    <lineage>
        <taxon>Bacteria</taxon>
        <taxon>Bacillati</taxon>
        <taxon>Bacillota</taxon>
        <taxon>Bacilli</taxon>
        <taxon>Bacillales</taxon>
        <taxon>Bacillaceae</taxon>
        <taxon>Niallia</taxon>
    </lineage>
</organism>
<dbReference type="SUPFAM" id="SSF50199">
    <property type="entry name" value="Staphylococcal nuclease"/>
    <property type="match status" value="1"/>
</dbReference>
<keyword evidence="3" id="KW-0378">Hydrolase</keyword>
<evidence type="ECO:0000313" key="5">
    <source>
        <dbReference type="EMBL" id="WVX79540.1"/>
    </source>
</evidence>
<dbReference type="SMART" id="SM00318">
    <property type="entry name" value="SNc"/>
    <property type="match status" value="1"/>
</dbReference>
<evidence type="ECO:0000256" key="1">
    <source>
        <dbReference type="ARBA" id="ARBA00022722"/>
    </source>
</evidence>
<keyword evidence="6" id="KW-1185">Reference proteome</keyword>